<gene>
    <name evidence="1" type="ORF">OCTVUL_1B016730</name>
</gene>
<organism evidence="1 2">
    <name type="scientific">Octopus vulgaris</name>
    <name type="common">Common octopus</name>
    <dbReference type="NCBI Taxonomy" id="6645"/>
    <lineage>
        <taxon>Eukaryota</taxon>
        <taxon>Metazoa</taxon>
        <taxon>Spiralia</taxon>
        <taxon>Lophotrochozoa</taxon>
        <taxon>Mollusca</taxon>
        <taxon>Cephalopoda</taxon>
        <taxon>Coleoidea</taxon>
        <taxon>Octopodiformes</taxon>
        <taxon>Octopoda</taxon>
        <taxon>Incirrata</taxon>
        <taxon>Octopodidae</taxon>
        <taxon>Octopus</taxon>
    </lineage>
</organism>
<dbReference type="AlphaFoldDB" id="A0AA36F2V8"/>
<sequence length="213" mass="24141">MELRTGYKYPRGLESSTVPSCQISFGDPEDANIHKSASATTHRWDILIEITGAAFKRAGETRWNSRADAVKAVHINLKFTKIIVVLERLMEDAENTTSRSDAGLILSFSFLSFLSLWRDILPEINDTQKYLQTKGLELQQCAIKLSALKTSLLVSRDKTVDDALAYLTEICSEMGISTERRIRKKKRMSYEESIDAALSYDAELRKRNVISDR</sequence>
<keyword evidence="2" id="KW-1185">Reference proteome</keyword>
<name>A0AA36F2V8_OCTVU</name>
<dbReference type="PANTHER" id="PTHR11697">
    <property type="entry name" value="GENERAL TRANSCRIPTION FACTOR 2-RELATED ZINC FINGER PROTEIN"/>
    <property type="match status" value="1"/>
</dbReference>
<accession>A0AA36F2V8</accession>
<evidence type="ECO:0000313" key="2">
    <source>
        <dbReference type="Proteomes" id="UP001162480"/>
    </source>
</evidence>
<proteinExistence type="predicted"/>
<protein>
    <submittedName>
        <fullName evidence="1">Uncharacterized protein</fullName>
    </submittedName>
</protein>
<reference evidence="1" key="1">
    <citation type="submission" date="2023-08" db="EMBL/GenBank/DDBJ databases">
        <authorList>
            <person name="Alioto T."/>
            <person name="Alioto T."/>
            <person name="Gomez Garrido J."/>
        </authorList>
    </citation>
    <scope>NUCLEOTIDE SEQUENCE</scope>
</reference>
<dbReference type="Proteomes" id="UP001162480">
    <property type="component" value="Chromosome 5"/>
</dbReference>
<evidence type="ECO:0000313" key="1">
    <source>
        <dbReference type="EMBL" id="CAI9722452.1"/>
    </source>
</evidence>
<dbReference type="PANTHER" id="PTHR11697:SF230">
    <property type="entry name" value="ZINC FINGER, MYM DOMAIN CONTAINING 1"/>
    <property type="match status" value="1"/>
</dbReference>
<dbReference type="InterPro" id="IPR055298">
    <property type="entry name" value="AtLOH3-like"/>
</dbReference>
<dbReference type="EMBL" id="OX597818">
    <property type="protein sequence ID" value="CAI9722452.1"/>
    <property type="molecule type" value="Genomic_DNA"/>
</dbReference>